<keyword evidence="4" id="KW-1185">Reference proteome</keyword>
<evidence type="ECO:0000256" key="2">
    <source>
        <dbReference type="SAM" id="Phobius"/>
    </source>
</evidence>
<dbReference type="STRING" id="558155.SAMN04487911_104182"/>
<keyword evidence="2" id="KW-1133">Transmembrane helix</keyword>
<dbReference type="Proteomes" id="UP000184231">
    <property type="component" value="Unassembled WGS sequence"/>
</dbReference>
<dbReference type="RefSeq" id="WP_072763403.1">
    <property type="nucleotide sequence ID" value="NZ_FQYX01000004.1"/>
</dbReference>
<gene>
    <name evidence="3" type="ORF">SAMN04487911_104182</name>
</gene>
<feature type="transmembrane region" description="Helical" evidence="2">
    <location>
        <begin position="12"/>
        <end position="32"/>
    </location>
</feature>
<name>A0A1M6D733_9FLAO</name>
<evidence type="ECO:0000313" key="3">
    <source>
        <dbReference type="EMBL" id="SHI68984.1"/>
    </source>
</evidence>
<dbReference type="EMBL" id="FQYX01000004">
    <property type="protein sequence ID" value="SHI68984.1"/>
    <property type="molecule type" value="Genomic_DNA"/>
</dbReference>
<evidence type="ECO:0000256" key="1">
    <source>
        <dbReference type="SAM" id="Coils"/>
    </source>
</evidence>
<dbReference type="AlphaFoldDB" id="A0A1M6D733"/>
<evidence type="ECO:0000313" key="4">
    <source>
        <dbReference type="Proteomes" id="UP000184231"/>
    </source>
</evidence>
<protein>
    <submittedName>
        <fullName evidence="3">Uncharacterized protein</fullName>
    </submittedName>
</protein>
<keyword evidence="2" id="KW-0812">Transmembrane</keyword>
<reference evidence="3 4" key="1">
    <citation type="submission" date="2016-11" db="EMBL/GenBank/DDBJ databases">
        <authorList>
            <person name="Jaros S."/>
            <person name="Januszkiewicz K."/>
            <person name="Wedrychowicz H."/>
        </authorList>
    </citation>
    <scope>NUCLEOTIDE SEQUENCE [LARGE SCALE GENOMIC DNA]</scope>
    <source>
        <strain evidence="3 4">CGMCC 1.8863</strain>
    </source>
</reference>
<feature type="coiled-coil region" evidence="1">
    <location>
        <begin position="98"/>
        <end position="125"/>
    </location>
</feature>
<keyword evidence="2" id="KW-0472">Membrane</keyword>
<sequence>MNLQDNKFNYKFTFAVLVAIILGVLIAFYFSYAQSKGRINFLKQEKELLIKDLTLVKSDVDRLSALNEVNEIELQDSRYQIQQLIDSVGQLNFNVEKLKEFKTDLSKLEAINDSLKARNNSLRYNNVLLGNQYKETKDILDELKSKSHSLAEAEALLRKRNRELSLKLKNQSYLKLENSEGAGFRLRSSKHIKTSKASSVTKLRGCVTIMGNPNTAKEERTIYYQFLGPEMKVIADNANTISYQGNVYSRRVQFIFQDEEFNVCDAISVPEGSLNPGTYTLNIFEEEKLISTSEFHLK</sequence>
<keyword evidence="1" id="KW-0175">Coiled coil</keyword>
<accession>A0A1M6D733</accession>
<proteinExistence type="predicted"/>
<organism evidence="3 4">
    <name type="scientific">Arenibacter nanhaiticus</name>
    <dbReference type="NCBI Taxonomy" id="558155"/>
    <lineage>
        <taxon>Bacteria</taxon>
        <taxon>Pseudomonadati</taxon>
        <taxon>Bacteroidota</taxon>
        <taxon>Flavobacteriia</taxon>
        <taxon>Flavobacteriales</taxon>
        <taxon>Flavobacteriaceae</taxon>
        <taxon>Arenibacter</taxon>
    </lineage>
</organism>
<dbReference type="OrthoDB" id="1412292at2"/>